<reference evidence="1 2" key="1">
    <citation type="submission" date="2018-06" db="EMBL/GenBank/DDBJ databases">
        <title>Genomic Encyclopedia of Archaeal and Bacterial Type Strains, Phase II (KMG-II): from individual species to whole genera.</title>
        <authorList>
            <person name="Goeker M."/>
        </authorList>
    </citation>
    <scope>NUCLEOTIDE SEQUENCE [LARGE SCALE GENOMIC DNA]</scope>
    <source>
        <strain evidence="1 2">DSM 19830</strain>
    </source>
</reference>
<proteinExistence type="predicted"/>
<keyword evidence="2" id="KW-1185">Reference proteome</keyword>
<accession>A0A2W7RHA9</accession>
<comment type="caution">
    <text evidence="1">The sequence shown here is derived from an EMBL/GenBank/DDBJ whole genome shotgun (WGS) entry which is preliminary data.</text>
</comment>
<evidence type="ECO:0008006" key="3">
    <source>
        <dbReference type="Google" id="ProtNLM"/>
    </source>
</evidence>
<name>A0A2W7RHA9_9BACT</name>
<dbReference type="EMBL" id="QKZT01000012">
    <property type="protein sequence ID" value="PZX50145.1"/>
    <property type="molecule type" value="Genomic_DNA"/>
</dbReference>
<evidence type="ECO:0000313" key="1">
    <source>
        <dbReference type="EMBL" id="PZX50145.1"/>
    </source>
</evidence>
<evidence type="ECO:0000313" key="2">
    <source>
        <dbReference type="Proteomes" id="UP000248882"/>
    </source>
</evidence>
<organism evidence="1 2">
    <name type="scientific">Algoriphagus chordae</name>
    <dbReference type="NCBI Taxonomy" id="237019"/>
    <lineage>
        <taxon>Bacteria</taxon>
        <taxon>Pseudomonadati</taxon>
        <taxon>Bacteroidota</taxon>
        <taxon>Cytophagia</taxon>
        <taxon>Cytophagales</taxon>
        <taxon>Cyclobacteriaceae</taxon>
        <taxon>Algoriphagus</taxon>
    </lineage>
</organism>
<dbReference type="Proteomes" id="UP000248882">
    <property type="component" value="Unassembled WGS sequence"/>
</dbReference>
<dbReference type="AlphaFoldDB" id="A0A2W7RHA9"/>
<sequence>MIGMILVWTILILSPQLTLGKQEKKPSKPETNYSINAALELTGDSNLCIVNSGVIGSYSAGGSPGDVYEWKINKSTGEEIFNRSGGDQYETIQFLYTEIGDYVVSLKIRRGTDANFHEETLDVVVQKGPELAMKPDYLLCADTPVLLIALDPSTPNLSDYTIVWKSLDENGEDVIIGSGNEFLTNSTGYHFVELFLTNADGSQGCTIKGSTYVGPAIDYQITKSADQICEGSNLTLGTDTPLTGEWFIQKSTASTKTSLGNAFEVTLNSSDLDGPGVYEVFFRAIDANYPDCPSERKIDFEFLESPKLDLQILTSPDDCITDNGSFQLTSVSDLDALEIPELGISLGPIAAGQVLTYTNLTPRVYSIIATQNGCEITKLVQLDAANPPVSPSPPNQLTPQVKVLPETCAEDGVIKGKVEVDFGQAIGTGTYRLFSTTKGEIDSGTVPSNGVLDLDMSSGKYLLELIIDGCTYPTKSFTIDDQPEVDFSIPEDFIICESFDFIPETDEDLLFTLTYPDGSMQSLNAGEAFLLTEGGQYSLKGEANSSSSTLCALFEDFNVTVSQKITFAPEKVERGCFDPILYVADIQGLLPEETSIRWLNSENEIVGRGLEFYPSTIGYYSLLVQPLASGFCNVTPFEFEVVAPITAVPMVLEATKICPEPGTSVITLTTDEDEVLNTEWIFYDSNDQRSELPEFDNMMEITVDKVGTYEAVAYNKLHCEIGRSFIAVEESTMLTLPDLDESYPICSKDNTLPPIDPGEYSSYEWYFEGQLVSTQPLFKPTEIGNYQLFVTTEDGCVFEDSFRTYDVCDYQLVYPNAMIIGNPDKDFRVIISEGITEAELFILNRQGELIYHSATNDIPLEEPVLSWDGRSDGKYVPTGTYAVVIVLRNPLYGLDEKERGSLLVLY</sequence>
<gene>
    <name evidence="1" type="ORF">LV85_02761</name>
</gene>
<protein>
    <recommendedName>
        <fullName evidence="3">CHU domain-containing protein</fullName>
    </recommendedName>
</protein>